<name>A0A7W3FKG6_9GAMM</name>
<keyword evidence="3" id="KW-0282">Flagellum</keyword>
<organism evidence="3 4">
    <name type="scientific">Stenotrophomonas tumulicola</name>
    <dbReference type="NCBI Taxonomy" id="1685415"/>
    <lineage>
        <taxon>Bacteria</taxon>
        <taxon>Pseudomonadati</taxon>
        <taxon>Pseudomonadota</taxon>
        <taxon>Gammaproteobacteria</taxon>
        <taxon>Lysobacterales</taxon>
        <taxon>Lysobacteraceae</taxon>
        <taxon>Stenotrophomonas</taxon>
    </lineage>
</organism>
<feature type="compositionally biased region" description="Gly residues" evidence="1">
    <location>
        <begin position="1"/>
        <end position="10"/>
    </location>
</feature>
<dbReference type="PANTHER" id="PTHR37533:SF2">
    <property type="entry name" value="FLAGELLAR HOOK-LENGTH CONTROL PROTEIN"/>
    <property type="match status" value="1"/>
</dbReference>
<comment type="caution">
    <text evidence="3">The sequence shown here is derived from an EMBL/GenBank/DDBJ whole genome shotgun (WGS) entry which is preliminary data.</text>
</comment>
<feature type="region of interest" description="Disordered" evidence="1">
    <location>
        <begin position="126"/>
        <end position="155"/>
    </location>
</feature>
<dbReference type="AlphaFoldDB" id="A0A7W3FKG6"/>
<evidence type="ECO:0000259" key="2">
    <source>
        <dbReference type="Pfam" id="PF02120"/>
    </source>
</evidence>
<evidence type="ECO:0000313" key="4">
    <source>
        <dbReference type="Proteomes" id="UP000547058"/>
    </source>
</evidence>
<dbReference type="Pfam" id="PF02120">
    <property type="entry name" value="Flg_hook"/>
    <property type="match status" value="1"/>
</dbReference>
<keyword evidence="3" id="KW-0969">Cilium</keyword>
<dbReference type="Proteomes" id="UP000547058">
    <property type="component" value="Unassembled WGS sequence"/>
</dbReference>
<dbReference type="CDD" id="cd17470">
    <property type="entry name" value="T3SS_Flik_C"/>
    <property type="match status" value="1"/>
</dbReference>
<dbReference type="RefSeq" id="WP_182338300.1">
    <property type="nucleotide sequence ID" value="NZ_JACGXS010000001.1"/>
</dbReference>
<sequence length="373" mass="36992">MAGALPGGVATGAAEGSVQRSGPRSGAQAGAKGQEFERMLGAPVGNDAQRTTRPDHAQAPASEPTRARRDAAGASGEEALDEADASAAEPAKAKDADTASQEEAGDWPPAGLAGLMLSIALPAAGPTPAAVDASTTPAAGRTSPPLPPPVPAAGPAVANAVGTAAAGDPAASADAPPATDLPFDLDALLQASAVDAGESSDGPPAVAPALHGIGALQALRAGAEVPALRGTGPTPTPVLGQDSFDEAISARVGWLAEQKIGHAHIRISPDDLGAIDVRLQLDGDKVHASFSSPHVEVRHALENSLPRLREMLGEQGFLLGNADVGQQAQGDSTPSQGHAGIAAITGDGDAVMEEVSLSSGQVIRQRGILDAYA</sequence>
<feature type="region of interest" description="Disordered" evidence="1">
    <location>
        <begin position="1"/>
        <end position="110"/>
    </location>
</feature>
<gene>
    <name evidence="3" type="ORF">H4O11_05345</name>
</gene>
<protein>
    <submittedName>
        <fullName evidence="3">Flagellar hook-length control protein FliK</fullName>
    </submittedName>
</protein>
<accession>A0A7W3FKG6</accession>
<evidence type="ECO:0000313" key="3">
    <source>
        <dbReference type="EMBL" id="MBA8681228.1"/>
    </source>
</evidence>
<feature type="domain" description="Flagellar hook-length control protein-like C-terminal" evidence="2">
    <location>
        <begin position="251"/>
        <end position="331"/>
    </location>
</feature>
<dbReference type="PANTHER" id="PTHR37533">
    <property type="entry name" value="FLAGELLAR HOOK-LENGTH CONTROL PROTEIN"/>
    <property type="match status" value="1"/>
</dbReference>
<keyword evidence="3" id="KW-0966">Cell projection</keyword>
<dbReference type="InterPro" id="IPR038610">
    <property type="entry name" value="FliK-like_C_sf"/>
</dbReference>
<reference evidence="3 4" key="1">
    <citation type="submission" date="2020-08" db="EMBL/GenBank/DDBJ databases">
        <title>Stenotrophomonas tumulicola JCM 30961.</title>
        <authorList>
            <person name="Deng Y."/>
        </authorList>
    </citation>
    <scope>NUCLEOTIDE SEQUENCE [LARGE SCALE GENOMIC DNA]</scope>
    <source>
        <strain evidence="3 4">JCM 30961</strain>
    </source>
</reference>
<dbReference type="Gene3D" id="3.30.750.140">
    <property type="match status" value="1"/>
</dbReference>
<dbReference type="InterPro" id="IPR052563">
    <property type="entry name" value="FliK"/>
</dbReference>
<evidence type="ECO:0000256" key="1">
    <source>
        <dbReference type="SAM" id="MobiDB-lite"/>
    </source>
</evidence>
<keyword evidence="4" id="KW-1185">Reference proteome</keyword>
<proteinExistence type="predicted"/>
<dbReference type="InterPro" id="IPR021136">
    <property type="entry name" value="Flagellar_hook_control-like_C"/>
</dbReference>
<dbReference type="EMBL" id="JACGXS010000001">
    <property type="protein sequence ID" value="MBA8681228.1"/>
    <property type="molecule type" value="Genomic_DNA"/>
</dbReference>